<reference evidence="1 2" key="1">
    <citation type="submission" date="2012-10" db="EMBL/GenBank/DDBJ databases">
        <authorList>
            <person name="Genoscope - CEA"/>
        </authorList>
    </citation>
    <scope>NUCLEOTIDE SEQUENCE [LARGE SCALE GENOMIC DNA]</scope>
    <source>
        <strain evidence="2">AM13 / DSM 14728</strain>
    </source>
</reference>
<dbReference type="HOGENOM" id="CLU_3232661_0_0_7"/>
<gene>
    <name evidence="1" type="ORF">DESAM_22602</name>
</gene>
<proteinExistence type="predicted"/>
<dbReference type="Proteomes" id="UP000010808">
    <property type="component" value="Chromosome"/>
</dbReference>
<keyword evidence="2" id="KW-1185">Reference proteome</keyword>
<organism evidence="1 2">
    <name type="scientific">Maridesulfovibrio hydrothermalis AM13 = DSM 14728</name>
    <dbReference type="NCBI Taxonomy" id="1121451"/>
    <lineage>
        <taxon>Bacteria</taxon>
        <taxon>Pseudomonadati</taxon>
        <taxon>Thermodesulfobacteriota</taxon>
        <taxon>Desulfovibrionia</taxon>
        <taxon>Desulfovibrionales</taxon>
        <taxon>Desulfovibrionaceae</taxon>
        <taxon>Maridesulfovibrio</taxon>
    </lineage>
</organism>
<evidence type="ECO:0000313" key="1">
    <source>
        <dbReference type="EMBL" id="CCO24869.1"/>
    </source>
</evidence>
<dbReference type="STRING" id="1121451.DESAM_22602"/>
<name>L0RDP3_9BACT</name>
<dbReference type="AlphaFoldDB" id="L0RDP3"/>
<protein>
    <submittedName>
        <fullName evidence="1">Uncharacterized protein</fullName>
    </submittedName>
</protein>
<dbReference type="EMBL" id="FO203522">
    <property type="protein sequence ID" value="CCO24869.1"/>
    <property type="molecule type" value="Genomic_DNA"/>
</dbReference>
<accession>L0RDP3</accession>
<dbReference type="KEGG" id="dhy:DESAM_22602"/>
<sequence>MLIIYIELLLFDGSTGNNPENIRTGVINEGLYLGRARFAACHI</sequence>
<evidence type="ECO:0000313" key="2">
    <source>
        <dbReference type="Proteomes" id="UP000010808"/>
    </source>
</evidence>